<accession>A0AAV4LFK5</accession>
<dbReference type="FunFam" id="1.10.287.950:FF:000001">
    <property type="entry name" value="Methyl-accepting chemotaxis sensory transducer"/>
    <property type="match status" value="1"/>
</dbReference>
<dbReference type="Pfam" id="PF12729">
    <property type="entry name" value="4HB_MCP_1"/>
    <property type="match status" value="1"/>
</dbReference>
<evidence type="ECO:0000259" key="10">
    <source>
        <dbReference type="PROSITE" id="PS50885"/>
    </source>
</evidence>
<comment type="similarity">
    <text evidence="5">Belongs to the methyl-accepting chemotaxis (MCP) protein family.</text>
</comment>
<dbReference type="Gene3D" id="6.10.340.10">
    <property type="match status" value="1"/>
</dbReference>
<reference evidence="11" key="1">
    <citation type="journal article" date="2023" name="Int. J. Syst. Evol. Microbiol.">
        <title>Collibacillus ludicampi gen. nov., sp. nov., a new soil bacterium of the family Alicyclobacillaceae.</title>
        <authorList>
            <person name="Jojima T."/>
            <person name="Ioku Y."/>
            <person name="Fukuta Y."/>
            <person name="Shirasaka N."/>
            <person name="Matsumura Y."/>
            <person name="Mori M."/>
        </authorList>
    </citation>
    <scope>NUCLEOTIDE SEQUENCE</scope>
    <source>
        <strain evidence="11">TP075</strain>
    </source>
</reference>
<dbReference type="Pfam" id="PF00672">
    <property type="entry name" value="HAMP"/>
    <property type="match status" value="1"/>
</dbReference>
<dbReference type="CDD" id="cd11386">
    <property type="entry name" value="MCP_signal"/>
    <property type="match status" value="1"/>
</dbReference>
<dbReference type="EMBL" id="BOQE01000001">
    <property type="protein sequence ID" value="GIM46640.1"/>
    <property type="molecule type" value="Genomic_DNA"/>
</dbReference>
<keyword evidence="4 6" id="KW-0807">Transducer</keyword>
<proteinExistence type="inferred from homology"/>
<comment type="subcellular location">
    <subcellularLocation>
        <location evidence="1">Cell membrane</location>
    </subcellularLocation>
</comment>
<dbReference type="PROSITE" id="PS50111">
    <property type="entry name" value="CHEMOTAXIS_TRANSDUC_2"/>
    <property type="match status" value="1"/>
</dbReference>
<dbReference type="GO" id="GO:0007165">
    <property type="term" value="P:signal transduction"/>
    <property type="evidence" value="ECO:0007669"/>
    <property type="project" value="UniProtKB-KW"/>
</dbReference>
<evidence type="ECO:0000256" key="3">
    <source>
        <dbReference type="ARBA" id="ARBA00023136"/>
    </source>
</evidence>
<dbReference type="InterPro" id="IPR024478">
    <property type="entry name" value="HlyB_4HB_MCP"/>
</dbReference>
<evidence type="ECO:0000256" key="6">
    <source>
        <dbReference type="PROSITE-ProRule" id="PRU00284"/>
    </source>
</evidence>
<evidence type="ECO:0000313" key="11">
    <source>
        <dbReference type="EMBL" id="GIM46640.1"/>
    </source>
</evidence>
<dbReference type="AlphaFoldDB" id="A0AAV4LFK5"/>
<dbReference type="Proteomes" id="UP001057291">
    <property type="component" value="Unassembled WGS sequence"/>
</dbReference>
<dbReference type="PANTHER" id="PTHR32089:SF112">
    <property type="entry name" value="LYSOZYME-LIKE PROTEIN-RELATED"/>
    <property type="match status" value="1"/>
</dbReference>
<evidence type="ECO:0000256" key="5">
    <source>
        <dbReference type="ARBA" id="ARBA00029447"/>
    </source>
</evidence>
<feature type="transmembrane region" description="Helical" evidence="8">
    <location>
        <begin position="194"/>
        <end position="214"/>
    </location>
</feature>
<feature type="domain" description="Methyl-accepting transducer" evidence="9">
    <location>
        <begin position="287"/>
        <end position="523"/>
    </location>
</feature>
<evidence type="ECO:0000256" key="7">
    <source>
        <dbReference type="SAM" id="Coils"/>
    </source>
</evidence>
<feature type="domain" description="HAMP" evidence="10">
    <location>
        <begin position="215"/>
        <end position="268"/>
    </location>
</feature>
<organism evidence="11 12">
    <name type="scientific">Collibacillus ludicampi</name>
    <dbReference type="NCBI Taxonomy" id="2771369"/>
    <lineage>
        <taxon>Bacteria</taxon>
        <taxon>Bacillati</taxon>
        <taxon>Bacillota</taxon>
        <taxon>Bacilli</taxon>
        <taxon>Bacillales</taxon>
        <taxon>Alicyclobacillaceae</taxon>
        <taxon>Collibacillus</taxon>
    </lineage>
</organism>
<dbReference type="Gene3D" id="1.10.287.950">
    <property type="entry name" value="Methyl-accepting chemotaxis protein"/>
    <property type="match status" value="1"/>
</dbReference>
<keyword evidence="3 8" id="KW-0472">Membrane</keyword>
<name>A0AAV4LFK5_9BACL</name>
<keyword evidence="7" id="KW-0175">Coiled coil</keyword>
<protein>
    <recommendedName>
        <fullName evidence="13">Methyl-accepting chemotaxis protein</fullName>
    </recommendedName>
</protein>
<dbReference type="GO" id="GO:0005886">
    <property type="term" value="C:plasma membrane"/>
    <property type="evidence" value="ECO:0007669"/>
    <property type="project" value="UniProtKB-SubCell"/>
</dbReference>
<dbReference type="PROSITE" id="PS50885">
    <property type="entry name" value="HAMP"/>
    <property type="match status" value="1"/>
</dbReference>
<dbReference type="GO" id="GO:0006935">
    <property type="term" value="P:chemotaxis"/>
    <property type="evidence" value="ECO:0007669"/>
    <property type="project" value="UniProtKB-ARBA"/>
</dbReference>
<feature type="coiled-coil region" evidence="7">
    <location>
        <begin position="75"/>
        <end position="109"/>
    </location>
</feature>
<sequence>MGSGVYFMRITIGKKLITGFICVLLLLVSVGGISIWKINKMASHAKEINDDWIPSVQTLSQIQQDFIDIQRLSLLIALETDRNEMDQLVQKLNAEVDDLKKKQQTYESFIRSEEERTMYNIFAASEKKYLEFTPAIIEAAKEHNLVKVNVLVRENRDNFNRALRDLTDNIDLNKKGSTTAALASLQEAQSGSTLVTLLVVLAILMGIGIALMITRMISKPLVQMYGAVEKIAIGDLTADELQVKNRDEIGDLARSFNQMAKNLRTLIHQVMSSAEQVAASAEELTASAEQTVQATEQIATIAQEISIGSQKQSQSVKETSHTINEMAASVQQIAASSQSVSTTAVQTSDAAKEGNQSIQKAVQQMNFIHTTVNEAAQSIKQLGEHAKHIDTIVEIISNISNQTNLLALNAAIEAARAGEQGRGFAVVADEVRKLAEESRQSAQKIAEYIATIQDEIHKVVQKMEAGTIEVNTGIEVVHEAGNSFEQIQRLIHEVADQFQEVSSSVQQMAASSEQVVRTIDDVTEIAASSAAGTQTVSASAEEQLATMEEITASATALAKMAEELQTLVGQFKV</sequence>
<evidence type="ECO:0000256" key="8">
    <source>
        <dbReference type="SAM" id="Phobius"/>
    </source>
</evidence>
<dbReference type="InterPro" id="IPR004089">
    <property type="entry name" value="MCPsignal_dom"/>
</dbReference>
<evidence type="ECO:0000256" key="4">
    <source>
        <dbReference type="ARBA" id="ARBA00023224"/>
    </source>
</evidence>
<keyword evidence="2" id="KW-1003">Cell membrane</keyword>
<keyword evidence="8" id="KW-0812">Transmembrane</keyword>
<dbReference type="SMART" id="SM00304">
    <property type="entry name" value="HAMP"/>
    <property type="match status" value="3"/>
</dbReference>
<gene>
    <name evidence="11" type="ORF">DNHGIG_21890</name>
</gene>
<dbReference type="SUPFAM" id="SSF58104">
    <property type="entry name" value="Methyl-accepting chemotaxis protein (MCP) signaling domain"/>
    <property type="match status" value="1"/>
</dbReference>
<evidence type="ECO:0008006" key="13">
    <source>
        <dbReference type="Google" id="ProtNLM"/>
    </source>
</evidence>
<dbReference type="PANTHER" id="PTHR32089">
    <property type="entry name" value="METHYL-ACCEPTING CHEMOTAXIS PROTEIN MCPB"/>
    <property type="match status" value="1"/>
</dbReference>
<evidence type="ECO:0000313" key="12">
    <source>
        <dbReference type="Proteomes" id="UP001057291"/>
    </source>
</evidence>
<dbReference type="Pfam" id="PF00015">
    <property type="entry name" value="MCPsignal"/>
    <property type="match status" value="1"/>
</dbReference>
<evidence type="ECO:0000256" key="1">
    <source>
        <dbReference type="ARBA" id="ARBA00004236"/>
    </source>
</evidence>
<comment type="caution">
    <text evidence="11">The sequence shown here is derived from an EMBL/GenBank/DDBJ whole genome shotgun (WGS) entry which is preliminary data.</text>
</comment>
<evidence type="ECO:0000256" key="2">
    <source>
        <dbReference type="ARBA" id="ARBA00022475"/>
    </source>
</evidence>
<dbReference type="SMART" id="SM00283">
    <property type="entry name" value="MA"/>
    <property type="match status" value="1"/>
</dbReference>
<dbReference type="CDD" id="cd06225">
    <property type="entry name" value="HAMP"/>
    <property type="match status" value="1"/>
</dbReference>
<keyword evidence="12" id="KW-1185">Reference proteome</keyword>
<dbReference type="InterPro" id="IPR003660">
    <property type="entry name" value="HAMP_dom"/>
</dbReference>
<evidence type="ECO:0000259" key="9">
    <source>
        <dbReference type="PROSITE" id="PS50111"/>
    </source>
</evidence>
<keyword evidence="8" id="KW-1133">Transmembrane helix</keyword>